<dbReference type="OrthoDB" id="2896006at2759"/>
<protein>
    <submittedName>
        <fullName evidence="3">Uncharacterized protein</fullName>
    </submittedName>
</protein>
<feature type="transmembrane region" description="Helical" evidence="2">
    <location>
        <begin position="229"/>
        <end position="255"/>
    </location>
</feature>
<evidence type="ECO:0000256" key="1">
    <source>
        <dbReference type="SAM" id="MobiDB-lite"/>
    </source>
</evidence>
<gene>
    <name evidence="3" type="ORF">BAUCODRAFT_28875</name>
</gene>
<dbReference type="EMBL" id="KB445550">
    <property type="protein sequence ID" value="EMD00529.1"/>
    <property type="molecule type" value="Genomic_DNA"/>
</dbReference>
<reference evidence="3 4" key="1">
    <citation type="journal article" date="2012" name="PLoS Pathog.">
        <title>Diverse lifestyles and strategies of plant pathogenesis encoded in the genomes of eighteen Dothideomycetes fungi.</title>
        <authorList>
            <person name="Ohm R.A."/>
            <person name="Feau N."/>
            <person name="Henrissat B."/>
            <person name="Schoch C.L."/>
            <person name="Horwitz B.A."/>
            <person name="Barry K.W."/>
            <person name="Condon B.J."/>
            <person name="Copeland A.C."/>
            <person name="Dhillon B."/>
            <person name="Glaser F."/>
            <person name="Hesse C.N."/>
            <person name="Kosti I."/>
            <person name="LaButti K."/>
            <person name="Lindquist E.A."/>
            <person name="Lucas S."/>
            <person name="Salamov A.A."/>
            <person name="Bradshaw R.E."/>
            <person name="Ciuffetti L."/>
            <person name="Hamelin R.C."/>
            <person name="Kema G.H.J."/>
            <person name="Lawrence C."/>
            <person name="Scott J.A."/>
            <person name="Spatafora J.W."/>
            <person name="Turgeon B.G."/>
            <person name="de Wit P.J.G.M."/>
            <person name="Zhong S."/>
            <person name="Goodwin S.B."/>
            <person name="Grigoriev I.V."/>
        </authorList>
    </citation>
    <scope>NUCLEOTIDE SEQUENCE [LARGE SCALE GENOMIC DNA]</scope>
    <source>
        <strain evidence="3 4">UAMH 10762</strain>
    </source>
</reference>
<proteinExistence type="predicted"/>
<dbReference type="OMA" id="WSCFRGF"/>
<keyword evidence="2" id="KW-1133">Transmembrane helix</keyword>
<evidence type="ECO:0000256" key="2">
    <source>
        <dbReference type="SAM" id="Phobius"/>
    </source>
</evidence>
<dbReference type="HOGENOM" id="CLU_038857_1_1_1"/>
<dbReference type="AlphaFoldDB" id="M2N8S3"/>
<organism evidence="3 4">
    <name type="scientific">Baudoinia panamericana (strain UAMH 10762)</name>
    <name type="common">Angels' share fungus</name>
    <name type="synonym">Baudoinia compniacensis (strain UAMH 10762)</name>
    <dbReference type="NCBI Taxonomy" id="717646"/>
    <lineage>
        <taxon>Eukaryota</taxon>
        <taxon>Fungi</taxon>
        <taxon>Dikarya</taxon>
        <taxon>Ascomycota</taxon>
        <taxon>Pezizomycotina</taxon>
        <taxon>Dothideomycetes</taxon>
        <taxon>Dothideomycetidae</taxon>
        <taxon>Mycosphaerellales</taxon>
        <taxon>Teratosphaeriaceae</taxon>
        <taxon>Baudoinia</taxon>
    </lineage>
</organism>
<feature type="transmembrane region" description="Helical" evidence="2">
    <location>
        <begin position="362"/>
        <end position="382"/>
    </location>
</feature>
<name>M2N8S3_BAUPA</name>
<evidence type="ECO:0000313" key="4">
    <source>
        <dbReference type="Proteomes" id="UP000011761"/>
    </source>
</evidence>
<evidence type="ECO:0000313" key="3">
    <source>
        <dbReference type="EMBL" id="EMD00529.1"/>
    </source>
</evidence>
<dbReference type="GeneID" id="19110804"/>
<dbReference type="eggNOG" id="ENOG502SERQ">
    <property type="taxonomic scope" value="Eukaryota"/>
</dbReference>
<feature type="region of interest" description="Disordered" evidence="1">
    <location>
        <begin position="90"/>
        <end position="109"/>
    </location>
</feature>
<keyword evidence="2" id="KW-0472">Membrane</keyword>
<dbReference type="STRING" id="717646.M2N8S3"/>
<keyword evidence="4" id="KW-1185">Reference proteome</keyword>
<sequence length="422" mass="46354">MSAIVHHVVRRGVEAAHRHFTQPSHEQMAQLQHDAELYEQTGQEVSPMEFLPVVITVIVTLLLIASIRYTVGEVMASLAMIESPSSTAIIEPKPPAYSDEQPPAYAEEADAPLEKKPLDEDVDVEVTVISHKPITSKITNTIGLLQRVGGFSARWRGLGLSIFYHFLHAALSNFLAAMFGGFAAHIPAYIIVSIGLMRVHMVWTHTMISGPTTKSWWQRVVPRKQCRVLFLPTLCLAVAQQATFLLPVAVAFVLLPRDFDHAAAMHQMKHGECGENISLALRFLAVPATALFVAVAVLLPAAATLTRIEATLLPEDQETIVPFDKQAIIGDIDMTVCGSSRVLFVQAWRSFDRSARLRVIKLYAKMVLAQATVAVIGLHLMVAELYLMGGERLVIFFKSAAAQVKLMAIEAHQQAVEASVSQ</sequence>
<accession>M2N8S3</accession>
<feature type="transmembrane region" description="Helical" evidence="2">
    <location>
        <begin position="50"/>
        <end position="71"/>
    </location>
</feature>
<dbReference type="RefSeq" id="XP_007671713.1">
    <property type="nucleotide sequence ID" value="XM_007673523.1"/>
</dbReference>
<dbReference type="Proteomes" id="UP000011761">
    <property type="component" value="Unassembled WGS sequence"/>
</dbReference>
<keyword evidence="2" id="KW-0812">Transmembrane</keyword>
<feature type="transmembrane region" description="Helical" evidence="2">
    <location>
        <begin position="279"/>
        <end position="299"/>
    </location>
</feature>
<dbReference type="KEGG" id="bcom:BAUCODRAFT_28875"/>